<dbReference type="SUPFAM" id="SSF64182">
    <property type="entry name" value="DHH phosphoesterases"/>
    <property type="match status" value="1"/>
</dbReference>
<evidence type="ECO:0000313" key="9">
    <source>
        <dbReference type="EMBL" id="ABZ85072.1"/>
    </source>
</evidence>
<name>B0TAW1_HELMI</name>
<dbReference type="InterPro" id="IPR001667">
    <property type="entry name" value="DDH_dom"/>
</dbReference>
<evidence type="ECO:0000256" key="3">
    <source>
        <dbReference type="ARBA" id="ARBA00022722"/>
    </source>
</evidence>
<dbReference type="InterPro" id="IPR038763">
    <property type="entry name" value="DHH_sf"/>
</dbReference>
<evidence type="ECO:0000313" key="10">
    <source>
        <dbReference type="Proteomes" id="UP000008550"/>
    </source>
</evidence>
<dbReference type="Gene3D" id="3.10.310.30">
    <property type="match status" value="1"/>
</dbReference>
<accession>B0TAW1</accession>
<dbReference type="Pfam" id="PF17768">
    <property type="entry name" value="RecJ_OB"/>
    <property type="match status" value="1"/>
</dbReference>
<feature type="domain" description="RecJ OB" evidence="8">
    <location>
        <begin position="454"/>
        <end position="552"/>
    </location>
</feature>
<dbReference type="EMBL" id="CP000930">
    <property type="protein sequence ID" value="ABZ85072.1"/>
    <property type="molecule type" value="Genomic_DNA"/>
</dbReference>
<dbReference type="RefSeq" id="WP_012283568.1">
    <property type="nucleotide sequence ID" value="NC_010337.2"/>
</dbReference>
<dbReference type="STRING" id="498761.HM1_2535"/>
<organism evidence="9 10">
    <name type="scientific">Heliobacterium modesticaldum (strain ATCC 51547 / Ice1)</name>
    <dbReference type="NCBI Taxonomy" id="498761"/>
    <lineage>
        <taxon>Bacteria</taxon>
        <taxon>Bacillati</taxon>
        <taxon>Bacillota</taxon>
        <taxon>Clostridia</taxon>
        <taxon>Eubacteriales</taxon>
        <taxon>Heliobacteriaceae</taxon>
        <taxon>Heliomicrobium</taxon>
    </lineage>
</organism>
<dbReference type="GO" id="GO:0008409">
    <property type="term" value="F:5'-3' exonuclease activity"/>
    <property type="evidence" value="ECO:0007669"/>
    <property type="project" value="InterPro"/>
</dbReference>
<dbReference type="Gene3D" id="3.90.1640.30">
    <property type="match status" value="1"/>
</dbReference>
<dbReference type="PANTHER" id="PTHR30255:SF2">
    <property type="entry name" value="SINGLE-STRANDED-DNA-SPECIFIC EXONUCLEASE RECJ"/>
    <property type="match status" value="1"/>
</dbReference>
<proteinExistence type="inferred from homology"/>
<keyword evidence="10" id="KW-1185">Reference proteome</keyword>
<dbReference type="OrthoDB" id="9809852at2"/>
<dbReference type="Pfam" id="PF02272">
    <property type="entry name" value="DHHA1"/>
    <property type="match status" value="1"/>
</dbReference>
<dbReference type="KEGG" id="hmo:HM1_2535"/>
<dbReference type="Proteomes" id="UP000008550">
    <property type="component" value="Chromosome"/>
</dbReference>
<evidence type="ECO:0000256" key="2">
    <source>
        <dbReference type="ARBA" id="ARBA00019841"/>
    </source>
</evidence>
<keyword evidence="4" id="KW-0378">Hydrolase</keyword>
<dbReference type="InterPro" id="IPR003156">
    <property type="entry name" value="DHHA1_dom"/>
</dbReference>
<dbReference type="eggNOG" id="COG0608">
    <property type="taxonomic scope" value="Bacteria"/>
</dbReference>
<dbReference type="AlphaFoldDB" id="B0TAW1"/>
<dbReference type="InterPro" id="IPR004610">
    <property type="entry name" value="RecJ"/>
</dbReference>
<dbReference type="InterPro" id="IPR041122">
    <property type="entry name" value="RecJ_OB"/>
</dbReference>
<reference evidence="9 10" key="1">
    <citation type="journal article" date="2008" name="J. Bacteriol.">
        <title>The genome of Heliobacterium modesticaldum, a phototrophic representative of the Firmicutes containing the simplest photosynthetic apparatus.</title>
        <authorList>
            <person name="Sattley W.M."/>
            <person name="Madigan M.T."/>
            <person name="Swingley W.D."/>
            <person name="Cheung P.C."/>
            <person name="Clocksin K.M."/>
            <person name="Conrad A.L."/>
            <person name="Dejesa L.C."/>
            <person name="Honchak B.M."/>
            <person name="Jung D.O."/>
            <person name="Karbach L.E."/>
            <person name="Kurdoglu A."/>
            <person name="Lahiri S."/>
            <person name="Mastrian S.D."/>
            <person name="Page L.E."/>
            <person name="Taylor H.L."/>
            <person name="Wang Z.T."/>
            <person name="Raymond J."/>
            <person name="Chen M."/>
            <person name="Blankenship R.E."/>
            <person name="Touchman J.W."/>
        </authorList>
    </citation>
    <scope>NUCLEOTIDE SEQUENCE [LARGE SCALE GENOMIC DNA]</scope>
    <source>
        <strain evidence="10">ATCC 51547 / Ice1</strain>
    </source>
</reference>
<dbReference type="PANTHER" id="PTHR30255">
    <property type="entry name" value="SINGLE-STRANDED-DNA-SPECIFIC EXONUCLEASE RECJ"/>
    <property type="match status" value="1"/>
</dbReference>
<evidence type="ECO:0000256" key="1">
    <source>
        <dbReference type="ARBA" id="ARBA00005915"/>
    </source>
</evidence>
<dbReference type="HOGENOM" id="CLU_009736_5_2_9"/>
<dbReference type="InterPro" id="IPR051673">
    <property type="entry name" value="SSDNA_exonuclease_RecJ"/>
</dbReference>
<evidence type="ECO:0000256" key="5">
    <source>
        <dbReference type="ARBA" id="ARBA00022839"/>
    </source>
</evidence>
<gene>
    <name evidence="9" type="primary">recJ</name>
    <name evidence="9" type="ORF">HM1_2535</name>
</gene>
<dbReference type="GO" id="GO:0006310">
    <property type="term" value="P:DNA recombination"/>
    <property type="evidence" value="ECO:0007669"/>
    <property type="project" value="InterPro"/>
</dbReference>
<feature type="domain" description="DDH" evidence="6">
    <location>
        <begin position="72"/>
        <end position="221"/>
    </location>
</feature>
<sequence length="577" mass="62530">MRWIFPSTQQISSYPGLTPFQAALLARRGIGPAEAERFIRSGIEDMYDPRLMKGATAAAAIISDTIDRQVPITVYGDYDCDGVTGTALLVESLTKLGASVDWYINSRFVEGFGMHPLGIEEIARRGTPRLIISVDNGISAGDAVRRARELGMQVVITDHHEPSEELPPADVIVNPKQAGCAYPEKHLAGVGVAFKVMQILFQAAGRPREILRSLDLVAIGTVADVMPVTGENRIFIKNGLKLINWGNRTRIGLQAIKDAANLKGDVNAHYHLGFIFGPMLNATGRIDGVPAAAVELLLTADRHRAAGLAAQLRKVNEERQELTRRQTEVALTQAQTKMQGTGAPGFIVVYNPAFHEGIVGLIASRLKEVYHRPVLALTDSHEPGVLKGSVRSVKGFSVKEHLIDGCADLLLKGGGHEMAAGCSLIKENLAALCCRLDAAVHQAPADLFVPSVGIDYVLEPKEMDRGLVTQIEEFAPYGAGFPRPNFLLAPFWPEQVRFVGRDGNHLRLSGQGVIAIGFNQAEAFRKANPQGTLALLGLPEINDYDRSVQFRLRNAGWRNLADLPGDIGFPEDVEAAG</sequence>
<evidence type="ECO:0000259" key="8">
    <source>
        <dbReference type="Pfam" id="PF17768"/>
    </source>
</evidence>
<dbReference type="NCBIfam" id="TIGR00644">
    <property type="entry name" value="recJ"/>
    <property type="match status" value="1"/>
</dbReference>
<keyword evidence="3" id="KW-0540">Nuclease</keyword>
<evidence type="ECO:0000256" key="4">
    <source>
        <dbReference type="ARBA" id="ARBA00022801"/>
    </source>
</evidence>
<dbReference type="GO" id="GO:0003676">
    <property type="term" value="F:nucleic acid binding"/>
    <property type="evidence" value="ECO:0007669"/>
    <property type="project" value="InterPro"/>
</dbReference>
<evidence type="ECO:0000259" key="7">
    <source>
        <dbReference type="Pfam" id="PF02272"/>
    </source>
</evidence>
<comment type="similarity">
    <text evidence="1">Belongs to the RecJ family.</text>
</comment>
<dbReference type="Pfam" id="PF01368">
    <property type="entry name" value="DHH"/>
    <property type="match status" value="1"/>
</dbReference>
<evidence type="ECO:0000259" key="6">
    <source>
        <dbReference type="Pfam" id="PF01368"/>
    </source>
</evidence>
<feature type="domain" description="DHHA1" evidence="7">
    <location>
        <begin position="346"/>
        <end position="440"/>
    </location>
</feature>
<protein>
    <recommendedName>
        <fullName evidence="2">Single-stranded-DNA-specific exonuclease RecJ</fullName>
    </recommendedName>
</protein>
<dbReference type="GO" id="GO:0006281">
    <property type="term" value="P:DNA repair"/>
    <property type="evidence" value="ECO:0007669"/>
    <property type="project" value="InterPro"/>
</dbReference>
<keyword evidence="5 9" id="KW-0269">Exonuclease</keyword>